<dbReference type="InterPro" id="IPR009057">
    <property type="entry name" value="Homeodomain-like_sf"/>
</dbReference>
<keyword evidence="5" id="KW-1133">Transmembrane helix</keyword>
<dbReference type="Gene3D" id="1.25.40.10">
    <property type="entry name" value="Tetratricopeptide repeat domain"/>
    <property type="match status" value="2"/>
</dbReference>
<dbReference type="Pfam" id="PF12833">
    <property type="entry name" value="HTH_18"/>
    <property type="match status" value="1"/>
</dbReference>
<keyword evidence="2" id="KW-0238">DNA-binding</keyword>
<evidence type="ECO:0000256" key="4">
    <source>
        <dbReference type="PROSITE-ProRule" id="PRU00339"/>
    </source>
</evidence>
<feature type="transmembrane region" description="Helical" evidence="5">
    <location>
        <begin position="134"/>
        <end position="153"/>
    </location>
</feature>
<reference evidence="8" key="1">
    <citation type="journal article" date="2019" name="Int. J. Syst. Evol. Microbiol.">
        <title>The Global Catalogue of Microorganisms (GCM) 10K type strain sequencing project: providing services to taxonomists for standard genome sequencing and annotation.</title>
        <authorList>
            <consortium name="The Broad Institute Genomics Platform"/>
            <consortium name="The Broad Institute Genome Sequencing Center for Infectious Disease"/>
            <person name="Wu L."/>
            <person name="Ma J."/>
        </authorList>
    </citation>
    <scope>NUCLEOTIDE SEQUENCE [LARGE SCALE GENOMIC DNA]</scope>
    <source>
        <strain evidence="8">CGMCC 1.15342</strain>
    </source>
</reference>
<protein>
    <recommendedName>
        <fullName evidence="6">HTH araC/xylS-type domain-containing protein</fullName>
    </recommendedName>
</protein>
<evidence type="ECO:0000256" key="1">
    <source>
        <dbReference type="ARBA" id="ARBA00023015"/>
    </source>
</evidence>
<feature type="repeat" description="TPR" evidence="4">
    <location>
        <begin position="385"/>
        <end position="418"/>
    </location>
</feature>
<evidence type="ECO:0000313" key="7">
    <source>
        <dbReference type="EMBL" id="GGC14043.1"/>
    </source>
</evidence>
<dbReference type="InterPro" id="IPR011990">
    <property type="entry name" value="TPR-like_helical_dom_sf"/>
</dbReference>
<gene>
    <name evidence="7" type="ORF">GCM10011386_02150</name>
</gene>
<dbReference type="PANTHER" id="PTHR43280:SF2">
    <property type="entry name" value="HTH-TYPE TRANSCRIPTIONAL REGULATOR EXSA"/>
    <property type="match status" value="1"/>
</dbReference>
<dbReference type="InterPro" id="IPR018060">
    <property type="entry name" value="HTH_AraC"/>
</dbReference>
<feature type="repeat" description="TPR" evidence="4">
    <location>
        <begin position="529"/>
        <end position="562"/>
    </location>
</feature>
<dbReference type="SUPFAM" id="SSF46689">
    <property type="entry name" value="Homeodomain-like"/>
    <property type="match status" value="1"/>
</dbReference>
<dbReference type="Gene3D" id="3.40.50.10070">
    <property type="entry name" value="TolB, N-terminal domain"/>
    <property type="match status" value="1"/>
</dbReference>
<dbReference type="EMBL" id="BMIK01000001">
    <property type="protein sequence ID" value="GGC14043.1"/>
    <property type="molecule type" value="Genomic_DNA"/>
</dbReference>
<evidence type="ECO:0000259" key="6">
    <source>
        <dbReference type="PROSITE" id="PS01124"/>
    </source>
</evidence>
<dbReference type="InterPro" id="IPR019734">
    <property type="entry name" value="TPR_rpt"/>
</dbReference>
<keyword evidence="4" id="KW-0802">TPR repeat</keyword>
<keyword evidence="5" id="KW-0472">Membrane</keyword>
<feature type="domain" description="HTH araC/xylS-type" evidence="6">
    <location>
        <begin position="13"/>
        <end position="112"/>
    </location>
</feature>
<dbReference type="PANTHER" id="PTHR43280">
    <property type="entry name" value="ARAC-FAMILY TRANSCRIPTIONAL REGULATOR"/>
    <property type="match status" value="1"/>
</dbReference>
<organism evidence="7 8">
    <name type="scientific">Parapedobacter defluvii</name>
    <dbReference type="NCBI Taxonomy" id="2045106"/>
    <lineage>
        <taxon>Bacteria</taxon>
        <taxon>Pseudomonadati</taxon>
        <taxon>Bacteroidota</taxon>
        <taxon>Sphingobacteriia</taxon>
        <taxon>Sphingobacteriales</taxon>
        <taxon>Sphingobacteriaceae</taxon>
        <taxon>Parapedobacter</taxon>
    </lineage>
</organism>
<dbReference type="RefSeq" id="WP_188746523.1">
    <property type="nucleotide sequence ID" value="NZ_BMIK01000001.1"/>
</dbReference>
<dbReference type="PROSITE" id="PS50005">
    <property type="entry name" value="TPR"/>
    <property type="match status" value="3"/>
</dbReference>
<feature type="repeat" description="TPR" evidence="4">
    <location>
        <begin position="460"/>
        <end position="493"/>
    </location>
</feature>
<keyword evidence="8" id="KW-1185">Reference proteome</keyword>
<evidence type="ECO:0000313" key="8">
    <source>
        <dbReference type="Proteomes" id="UP000597338"/>
    </source>
</evidence>
<keyword evidence="5" id="KW-0812">Transmembrane</keyword>
<keyword evidence="1" id="KW-0805">Transcription regulation</keyword>
<accession>A0ABQ1L161</accession>
<comment type="caution">
    <text evidence="7">The sequence shown here is derived from an EMBL/GenBank/DDBJ whole genome shotgun (WGS) entry which is preliminary data.</text>
</comment>
<evidence type="ECO:0000256" key="2">
    <source>
        <dbReference type="ARBA" id="ARBA00023125"/>
    </source>
</evidence>
<dbReference type="SMART" id="SM00342">
    <property type="entry name" value="HTH_ARAC"/>
    <property type="match status" value="1"/>
</dbReference>
<dbReference type="Gene3D" id="1.10.10.60">
    <property type="entry name" value="Homeodomain-like"/>
    <property type="match status" value="1"/>
</dbReference>
<evidence type="ECO:0000256" key="5">
    <source>
        <dbReference type="SAM" id="Phobius"/>
    </source>
</evidence>
<proteinExistence type="predicted"/>
<dbReference type="SMART" id="SM00028">
    <property type="entry name" value="TPR"/>
    <property type="match status" value="4"/>
</dbReference>
<dbReference type="InterPro" id="IPR018062">
    <property type="entry name" value="HTH_AraC-typ_CS"/>
</dbReference>
<sequence>MSDSSPIDNQFIAQVAATVMENLSDEHFGVSELAAKMHMSRSNLLRRIKHATHQSASQLIREIRLKRSMELLGSGDFTVSEVAHRVGFSGTSYFIKCFREYYGYPPGEAGKRRGAGQPVADNGTPGQRRFGSRLLLAGALIAVVAVGIGIYLATRPASQEPLEKSLVVLPFKNDSSDSTNRYLINGLMEATLNHLQQIKDLRVVSRTSAEKYRHTAKSIPELADELHVSYVVEGSGQKIGNRIVLNIQLIDAQKDNHLWARQYEREVTDIFRLQQEIAKDIAGEVRAIVTWEEQKRIERIPTTDLVAYDLFLKATERTRQGGRENLQTAVSLLDKAIERDPEFALAYAVKAIAYYYLDVFQVQRQYGEVIGINADKALLYDPSSAECLFAKGLYYVNQKAYESAIPYLEKALEYKPNSALVIHFLSDFYNSYVPNTAKYLEYALQGIRLDPAANDSATTSFNYLHLSNALAQTGFIDESLRYIEQSLAYNPDNSFAQWVRAVVVYAKYRDPARTEKLLQTQLAKDSNQMHILQELGKLYFHTGKDKAAFRYYQRFLQLREAQQLDFFPTVDLDMAILWSRRGDREKSERCFARFKAFADADQSIYKHMNLAMYAAYRGNVPDVINHLRLFSKEDNYQYWVLLFKDDIMVARFKDEPAFKAAFGEIETKFWNKNTEIRETLEEKGLLHD</sequence>
<dbReference type="SUPFAM" id="SSF48452">
    <property type="entry name" value="TPR-like"/>
    <property type="match status" value="2"/>
</dbReference>
<name>A0ABQ1L161_9SPHI</name>
<dbReference type="PROSITE" id="PS00041">
    <property type="entry name" value="HTH_ARAC_FAMILY_1"/>
    <property type="match status" value="1"/>
</dbReference>
<keyword evidence="3" id="KW-0804">Transcription</keyword>
<dbReference type="PROSITE" id="PS01124">
    <property type="entry name" value="HTH_ARAC_FAMILY_2"/>
    <property type="match status" value="1"/>
</dbReference>
<evidence type="ECO:0000256" key="3">
    <source>
        <dbReference type="ARBA" id="ARBA00023163"/>
    </source>
</evidence>
<dbReference type="Proteomes" id="UP000597338">
    <property type="component" value="Unassembled WGS sequence"/>
</dbReference>
<dbReference type="Pfam" id="PF13181">
    <property type="entry name" value="TPR_8"/>
    <property type="match status" value="1"/>
</dbReference>